<dbReference type="AlphaFoldDB" id="A0A1Y3AWJ3"/>
<dbReference type="Pfam" id="PF03914">
    <property type="entry name" value="CBF"/>
    <property type="match status" value="1"/>
</dbReference>
<dbReference type="Proteomes" id="UP000194236">
    <property type="component" value="Unassembled WGS sequence"/>
</dbReference>
<evidence type="ECO:0000259" key="3">
    <source>
        <dbReference type="Pfam" id="PF03914"/>
    </source>
</evidence>
<dbReference type="GO" id="GO:0032040">
    <property type="term" value="C:small-subunit processome"/>
    <property type="evidence" value="ECO:0007669"/>
    <property type="project" value="TreeGrafter"/>
</dbReference>
<dbReference type="PANTHER" id="PTHR12455">
    <property type="entry name" value="NUCLEOLAR COMPLEX PROTEIN 4"/>
    <property type="match status" value="1"/>
</dbReference>
<dbReference type="GO" id="GO:0030692">
    <property type="term" value="C:Noc4p-Nop14p complex"/>
    <property type="evidence" value="ECO:0007669"/>
    <property type="project" value="TreeGrafter"/>
</dbReference>
<organism evidence="4 5">
    <name type="scientific">Euroglyphus maynei</name>
    <name type="common">Mayne's house dust mite</name>
    <dbReference type="NCBI Taxonomy" id="6958"/>
    <lineage>
        <taxon>Eukaryota</taxon>
        <taxon>Metazoa</taxon>
        <taxon>Ecdysozoa</taxon>
        <taxon>Arthropoda</taxon>
        <taxon>Chelicerata</taxon>
        <taxon>Arachnida</taxon>
        <taxon>Acari</taxon>
        <taxon>Acariformes</taxon>
        <taxon>Sarcoptiformes</taxon>
        <taxon>Astigmata</taxon>
        <taxon>Psoroptidia</taxon>
        <taxon>Analgoidea</taxon>
        <taxon>Pyroglyphidae</taxon>
        <taxon>Pyroglyphinae</taxon>
        <taxon>Euroglyphus</taxon>
    </lineage>
</organism>
<keyword evidence="5" id="KW-1185">Reference proteome</keyword>
<evidence type="ECO:0000313" key="5">
    <source>
        <dbReference type="Proteomes" id="UP000194236"/>
    </source>
</evidence>
<sequence length="83" mass="9873">MLDYKQVEPEQDPFDDHEPNPEKTNALNSYMWELNLLQSHYMPEIASLSKMICSELPRYEWNMEDILETSMDDVINKTKTSFL</sequence>
<comment type="caution">
    <text evidence="4">The sequence shown here is derived from an EMBL/GenBank/DDBJ whole genome shotgun (WGS) entry which is preliminary data.</text>
</comment>
<proteinExistence type="inferred from homology"/>
<dbReference type="GO" id="GO:0042254">
    <property type="term" value="P:ribosome biogenesis"/>
    <property type="evidence" value="ECO:0007669"/>
    <property type="project" value="InterPro"/>
</dbReference>
<reference evidence="4 5" key="1">
    <citation type="submission" date="2017-03" db="EMBL/GenBank/DDBJ databases">
        <title>Genome Survey of Euroglyphus maynei.</title>
        <authorList>
            <person name="Arlian L.G."/>
            <person name="Morgan M.S."/>
            <person name="Rider S.D."/>
        </authorList>
    </citation>
    <scope>NUCLEOTIDE SEQUENCE [LARGE SCALE GENOMIC DNA]</scope>
    <source>
        <strain evidence="4">Arlian Lab</strain>
        <tissue evidence="4">Whole body</tissue>
    </source>
</reference>
<gene>
    <name evidence="4" type="ORF">BLA29_000711</name>
</gene>
<feature type="domain" description="CCAAT-binding factor" evidence="3">
    <location>
        <begin position="6"/>
        <end position="48"/>
    </location>
</feature>
<evidence type="ECO:0000256" key="1">
    <source>
        <dbReference type="ARBA" id="ARBA00007797"/>
    </source>
</evidence>
<protein>
    <submittedName>
        <fullName evidence="4">Nucleolar complex protein 4-like protein</fullName>
    </submittedName>
</protein>
<dbReference type="PANTHER" id="PTHR12455:SF0">
    <property type="entry name" value="NUCLEOLAR COMPLEX PROTEIN 4 HOMOLOG"/>
    <property type="match status" value="1"/>
</dbReference>
<accession>A0A1Y3AWJ3</accession>
<dbReference type="OrthoDB" id="10263185at2759"/>
<evidence type="ECO:0000313" key="4">
    <source>
        <dbReference type="EMBL" id="OTF72859.1"/>
    </source>
</evidence>
<dbReference type="EMBL" id="MUJZ01054257">
    <property type="protein sequence ID" value="OTF72859.1"/>
    <property type="molecule type" value="Genomic_DNA"/>
</dbReference>
<dbReference type="InterPro" id="IPR027193">
    <property type="entry name" value="Noc4"/>
</dbReference>
<dbReference type="InterPro" id="IPR005612">
    <property type="entry name" value="CCAAT-binding_factor"/>
</dbReference>
<feature type="compositionally biased region" description="Basic and acidic residues" evidence="2">
    <location>
        <begin position="1"/>
        <end position="21"/>
    </location>
</feature>
<name>A0A1Y3AWJ3_EURMA</name>
<evidence type="ECO:0000256" key="2">
    <source>
        <dbReference type="SAM" id="MobiDB-lite"/>
    </source>
</evidence>
<feature type="region of interest" description="Disordered" evidence="2">
    <location>
        <begin position="1"/>
        <end position="24"/>
    </location>
</feature>
<comment type="similarity">
    <text evidence="1">Belongs to the CBF/MAK21 family.</text>
</comment>